<name>A0AAW1H7N3_SAPOF</name>
<keyword evidence="10" id="KW-1185">Reference proteome</keyword>
<comment type="subcellular location">
    <subcellularLocation>
        <location evidence="1">Membrane</location>
        <topology evidence="1">Multi-pass membrane protein</topology>
    </subcellularLocation>
</comment>
<feature type="transmembrane region" description="Helical" evidence="7">
    <location>
        <begin position="75"/>
        <end position="96"/>
    </location>
</feature>
<evidence type="ECO:0000256" key="5">
    <source>
        <dbReference type="ARBA" id="ARBA00023136"/>
    </source>
</evidence>
<feature type="transmembrane region" description="Helical" evidence="7">
    <location>
        <begin position="207"/>
        <end position="227"/>
    </location>
</feature>
<dbReference type="PANTHER" id="PTHR10383:SF9">
    <property type="entry name" value="SERINE INCORPORATOR, ISOFORM F"/>
    <property type="match status" value="1"/>
</dbReference>
<organism evidence="9 10">
    <name type="scientific">Saponaria officinalis</name>
    <name type="common">Common soapwort</name>
    <name type="synonym">Lychnis saponaria</name>
    <dbReference type="NCBI Taxonomy" id="3572"/>
    <lineage>
        <taxon>Eukaryota</taxon>
        <taxon>Viridiplantae</taxon>
        <taxon>Streptophyta</taxon>
        <taxon>Embryophyta</taxon>
        <taxon>Tracheophyta</taxon>
        <taxon>Spermatophyta</taxon>
        <taxon>Magnoliopsida</taxon>
        <taxon>eudicotyledons</taxon>
        <taxon>Gunneridae</taxon>
        <taxon>Pentapetalae</taxon>
        <taxon>Caryophyllales</taxon>
        <taxon>Caryophyllaceae</taxon>
        <taxon>Caryophylleae</taxon>
        <taxon>Saponaria</taxon>
    </lineage>
</organism>
<evidence type="ECO:0000313" key="10">
    <source>
        <dbReference type="Proteomes" id="UP001443914"/>
    </source>
</evidence>
<evidence type="ECO:0000256" key="8">
    <source>
        <dbReference type="SAM" id="SignalP"/>
    </source>
</evidence>
<evidence type="ECO:0000256" key="4">
    <source>
        <dbReference type="ARBA" id="ARBA00022989"/>
    </source>
</evidence>
<dbReference type="InterPro" id="IPR005016">
    <property type="entry name" value="TDE1/TMS"/>
</dbReference>
<comment type="caution">
    <text evidence="9">The sequence shown here is derived from an EMBL/GenBank/DDBJ whole genome shotgun (WGS) entry which is preliminary data.</text>
</comment>
<feature type="transmembrane region" description="Helical" evidence="7">
    <location>
        <begin position="116"/>
        <end position="136"/>
    </location>
</feature>
<evidence type="ECO:0008006" key="11">
    <source>
        <dbReference type="Google" id="ProtNLM"/>
    </source>
</evidence>
<keyword evidence="4 7" id="KW-1133">Transmembrane helix</keyword>
<keyword evidence="3 7" id="KW-0812">Transmembrane</keyword>
<evidence type="ECO:0000313" key="9">
    <source>
        <dbReference type="EMBL" id="KAK9672046.1"/>
    </source>
</evidence>
<sequence>MSCLLTCCASLTCGCCSTVASGITKKSARIAYCGLFGASLIVSWILREVASPLLMKLPWINNAEHTKEWYQMNTVLRVSLGNFLFFTVLALIMIGVKDQNDRRDSLHHGGWLGKMIIWLLLIVLMFFLPNVVIDIYGVLSKFGAGLFLLVQVVMLLDFTYTWNDAWVAKDEQKWYIALLAVSVGCYIAAFTFSGLLFIWFNPSGQDCGLNVFFIVMTMILAFAYGIIALHPAVNGSLLPASVISVYCAYVCYTGLSSEPRDYVCNGLHNKSKAVSVGTLILGMLTTVLSVLYSALRAGSSTTFLTSPPSSPRAGGSKPLLDSEDTEAGTNKKDSESRPVTYSYTFFHLIFALASMYSAMLLSGWTSSSDSSDLIDIGWASVWVKICTEWVTGGLYVWSLIAPLIMPDREFY</sequence>
<dbReference type="AlphaFoldDB" id="A0AAW1H7N3"/>
<dbReference type="GO" id="GO:0016020">
    <property type="term" value="C:membrane"/>
    <property type="evidence" value="ECO:0007669"/>
    <property type="project" value="UniProtKB-SubCell"/>
</dbReference>
<feature type="signal peptide" evidence="8">
    <location>
        <begin position="1"/>
        <end position="22"/>
    </location>
</feature>
<evidence type="ECO:0000256" key="3">
    <source>
        <dbReference type="ARBA" id="ARBA00022692"/>
    </source>
</evidence>
<dbReference type="Proteomes" id="UP001443914">
    <property type="component" value="Unassembled WGS sequence"/>
</dbReference>
<proteinExistence type="inferred from homology"/>
<reference evidence="9" key="1">
    <citation type="submission" date="2024-03" db="EMBL/GenBank/DDBJ databases">
        <title>WGS assembly of Saponaria officinalis var. Norfolk2.</title>
        <authorList>
            <person name="Jenkins J."/>
            <person name="Shu S."/>
            <person name="Grimwood J."/>
            <person name="Barry K."/>
            <person name="Goodstein D."/>
            <person name="Schmutz J."/>
            <person name="Leebens-Mack J."/>
            <person name="Osbourn A."/>
        </authorList>
    </citation>
    <scope>NUCLEOTIDE SEQUENCE [LARGE SCALE GENOMIC DNA]</scope>
    <source>
        <strain evidence="9">JIC</strain>
    </source>
</reference>
<feature type="transmembrane region" description="Helical" evidence="7">
    <location>
        <begin position="143"/>
        <end position="162"/>
    </location>
</feature>
<gene>
    <name evidence="9" type="ORF">RND81_12G072500</name>
</gene>
<evidence type="ECO:0000256" key="6">
    <source>
        <dbReference type="SAM" id="MobiDB-lite"/>
    </source>
</evidence>
<feature type="transmembrane region" description="Helical" evidence="7">
    <location>
        <begin position="381"/>
        <end position="405"/>
    </location>
</feature>
<dbReference type="PANTHER" id="PTHR10383">
    <property type="entry name" value="SERINE INCORPORATOR"/>
    <property type="match status" value="1"/>
</dbReference>
<feature type="region of interest" description="Disordered" evidence="6">
    <location>
        <begin position="301"/>
        <end position="336"/>
    </location>
</feature>
<dbReference type="EMBL" id="JBDFQZ010000012">
    <property type="protein sequence ID" value="KAK9672046.1"/>
    <property type="molecule type" value="Genomic_DNA"/>
</dbReference>
<feature type="chain" id="PRO_5043676799" description="Serine incorporator" evidence="8">
    <location>
        <begin position="23"/>
        <end position="411"/>
    </location>
</feature>
<evidence type="ECO:0000256" key="2">
    <source>
        <dbReference type="ARBA" id="ARBA00006665"/>
    </source>
</evidence>
<evidence type="ECO:0000256" key="1">
    <source>
        <dbReference type="ARBA" id="ARBA00004141"/>
    </source>
</evidence>
<feature type="transmembrane region" description="Helical" evidence="7">
    <location>
        <begin position="341"/>
        <end position="361"/>
    </location>
</feature>
<feature type="transmembrane region" description="Helical" evidence="7">
    <location>
        <begin position="174"/>
        <end position="200"/>
    </location>
</feature>
<dbReference type="Pfam" id="PF03348">
    <property type="entry name" value="Serinc"/>
    <property type="match status" value="1"/>
</dbReference>
<evidence type="ECO:0000256" key="7">
    <source>
        <dbReference type="SAM" id="Phobius"/>
    </source>
</evidence>
<keyword evidence="5 7" id="KW-0472">Membrane</keyword>
<keyword evidence="8" id="KW-0732">Signal</keyword>
<accession>A0AAW1H7N3</accession>
<feature type="transmembrane region" description="Helical" evidence="7">
    <location>
        <begin position="273"/>
        <end position="295"/>
    </location>
</feature>
<protein>
    <recommendedName>
        <fullName evidence="11">Serine incorporator</fullName>
    </recommendedName>
</protein>
<comment type="similarity">
    <text evidence="2">Belongs to the TDE1 family.</text>
</comment>